<dbReference type="AlphaFoldDB" id="A0A316ALW4"/>
<accession>A0A316ALW4</accession>
<comment type="caution">
    <text evidence="1">The sequence shown here is derived from an EMBL/GenBank/DDBJ whole genome shotgun (WGS) entry which is preliminary data.</text>
</comment>
<dbReference type="Proteomes" id="UP000245880">
    <property type="component" value="Unassembled WGS sequence"/>
</dbReference>
<evidence type="ECO:0000313" key="1">
    <source>
        <dbReference type="EMBL" id="PWJ58522.1"/>
    </source>
</evidence>
<proteinExistence type="predicted"/>
<evidence type="ECO:0000313" key="2">
    <source>
        <dbReference type="Proteomes" id="UP000245880"/>
    </source>
</evidence>
<dbReference type="OrthoDB" id="116151at2"/>
<dbReference type="InterPro" id="IPR016181">
    <property type="entry name" value="Acyl_CoA_acyltransferase"/>
</dbReference>
<sequence>MDIRRVPRAAIDDAQWDRLISHSRQGVLYAFSWYLDRVCERWEALVVGGSTGYSLVMPIPLRRKWGHWVVSQPYFCQYLGVFAQEAIAADVLKQFVSAMVRHYSYISSYSFSPYHGAALASEKGRSLLVGNVELEHTHWLRIAEGSSGRLYTADRRRNLRSANRYGWSIVDSTDMNPLIELFKKYHAPTIGVHPRAYESLRRIVSLAKVRVSIQYACLAGQIHAGILIVESMGHAIYLFNASDTVGRRGNARTLLIDRYLQRNSKDLKLFDFESPPIASISSFYASFAAEAVPIIKISNNRMSFPIPTLMRWRRAFYWNLRSVFKPL</sequence>
<organism evidence="1 2">
    <name type="scientific">Dyadobacter jejuensis</name>
    <dbReference type="NCBI Taxonomy" id="1082580"/>
    <lineage>
        <taxon>Bacteria</taxon>
        <taxon>Pseudomonadati</taxon>
        <taxon>Bacteroidota</taxon>
        <taxon>Cytophagia</taxon>
        <taxon>Cytophagales</taxon>
        <taxon>Spirosomataceae</taxon>
        <taxon>Dyadobacter</taxon>
    </lineage>
</organism>
<reference evidence="1 2" key="1">
    <citation type="submission" date="2018-03" db="EMBL/GenBank/DDBJ databases">
        <title>Genomic Encyclopedia of Archaeal and Bacterial Type Strains, Phase II (KMG-II): from individual species to whole genera.</title>
        <authorList>
            <person name="Goeker M."/>
        </authorList>
    </citation>
    <scope>NUCLEOTIDE SEQUENCE [LARGE SCALE GENOMIC DNA]</scope>
    <source>
        <strain evidence="1 2">DSM 100346</strain>
    </source>
</reference>
<keyword evidence="2" id="KW-1185">Reference proteome</keyword>
<dbReference type="RefSeq" id="WP_109674357.1">
    <property type="nucleotide sequence ID" value="NZ_QGDT01000004.1"/>
</dbReference>
<name>A0A316ALW4_9BACT</name>
<dbReference type="EMBL" id="QGDT01000004">
    <property type="protein sequence ID" value="PWJ58522.1"/>
    <property type="molecule type" value="Genomic_DNA"/>
</dbReference>
<gene>
    <name evidence="1" type="ORF">CLV98_104382</name>
</gene>
<dbReference type="Gene3D" id="3.40.630.30">
    <property type="match status" value="1"/>
</dbReference>
<protein>
    <recommendedName>
        <fullName evidence="3">Acetyltransferase (GNAT) family protein</fullName>
    </recommendedName>
</protein>
<evidence type="ECO:0008006" key="3">
    <source>
        <dbReference type="Google" id="ProtNLM"/>
    </source>
</evidence>
<dbReference type="SUPFAM" id="SSF55729">
    <property type="entry name" value="Acyl-CoA N-acyltransferases (Nat)"/>
    <property type="match status" value="1"/>
</dbReference>